<protein>
    <submittedName>
        <fullName evidence="1">Uncharacterized protein</fullName>
    </submittedName>
</protein>
<organism evidence="1">
    <name type="scientific">Kingella kingae KKC2005004457</name>
    <dbReference type="NCBI Taxonomy" id="1229911"/>
    <lineage>
        <taxon>Bacteria</taxon>
        <taxon>Pseudomonadati</taxon>
        <taxon>Pseudomonadota</taxon>
        <taxon>Betaproteobacteria</taxon>
        <taxon>Neisseriales</taxon>
        <taxon>Neisseriaceae</taxon>
        <taxon>Kingella</taxon>
    </lineage>
</organism>
<accession>T0MET4</accession>
<geneLocation type="plasmid" evidence="1">
    <name>unnamed</name>
</geneLocation>
<dbReference type="EMBL" id="AMPT01000021">
    <property type="protein sequence ID" value="EQB59605.1"/>
    <property type="molecule type" value="Genomic_DNA"/>
</dbReference>
<proteinExistence type="predicted"/>
<reference evidence="1" key="1">
    <citation type="journal article" date="2013" name="Antimicrob. Agents Chemother.">
        <title>Characterization of TEM-1 beta-lactamase producing Kingella kingae clinical isolates.</title>
        <authorList>
            <person name="Banerjee A."/>
            <person name="Kaplan J.B."/>
            <person name="Soherwardy A."/>
            <person name="Nudell Y."/>
            <person name="Mackenzie G.A."/>
            <person name="Johnson S."/>
            <person name="Balashova N.V."/>
        </authorList>
    </citation>
    <scope>NUCLEOTIDE SEQUENCE</scope>
    <source>
        <strain evidence="1">KKC2005004457</strain>
        <plasmid evidence="1">unnamed</plasmid>
    </source>
</reference>
<evidence type="ECO:0000313" key="1">
    <source>
        <dbReference type="EMBL" id="EQB59605.1"/>
    </source>
</evidence>
<comment type="caution">
    <text evidence="1">The sequence shown here is derived from an EMBL/GenBank/DDBJ whole genome shotgun (WGS) entry which is preliminary data.</text>
</comment>
<keyword evidence="1" id="KW-0614">Plasmid</keyword>
<name>T0MET4_KINKI</name>
<feature type="non-terminal residue" evidence="1">
    <location>
        <position position="1"/>
    </location>
</feature>
<dbReference type="AlphaFoldDB" id="T0MET4"/>
<sequence>NLIMQFRLMGKRIQCIRTNYNPNTKKTEPIMVCSISSSTVAIPEPLGDLEKLTEQELLELKGFLNYHSRNLEYQRLATAFYSAPAILQDTCSYIGFSSSEITEEWADMVWNSIDKIRKELKAYGFPKPKVDKETSKKVAVQLTEKKQADKPVKHSEKTIQQTKSVFADFHSEIVSLLDKGKTVSQIIEELKITHGEEAEQFTYNGLRSYIRRNIKETKSNE</sequence>
<gene>
    <name evidence="1" type="ORF">C297_p00265</name>
</gene>